<dbReference type="EMBL" id="FNPB01000002">
    <property type="protein sequence ID" value="SDX73247.1"/>
    <property type="molecule type" value="Genomic_DNA"/>
</dbReference>
<gene>
    <name evidence="1" type="ORF">SAMN04487946_10224</name>
</gene>
<evidence type="ECO:0000313" key="1">
    <source>
        <dbReference type="EMBL" id="SDX73247.1"/>
    </source>
</evidence>
<dbReference type="Proteomes" id="UP000199170">
    <property type="component" value="Unassembled WGS sequence"/>
</dbReference>
<name>A0A1H3E3Q9_9EURY</name>
<proteinExistence type="predicted"/>
<dbReference type="OrthoDB" id="305793at2157"/>
<organism evidence="1 2">
    <name type="scientific">Halobellus clavatus</name>
    <dbReference type="NCBI Taxonomy" id="660517"/>
    <lineage>
        <taxon>Archaea</taxon>
        <taxon>Methanobacteriati</taxon>
        <taxon>Methanobacteriota</taxon>
        <taxon>Stenosarchaea group</taxon>
        <taxon>Halobacteria</taxon>
        <taxon>Halobacteriales</taxon>
        <taxon>Haloferacaceae</taxon>
        <taxon>Halobellus</taxon>
    </lineage>
</organism>
<dbReference type="RefSeq" id="WP_089765341.1">
    <property type="nucleotide sequence ID" value="NZ_FNPB01000002.1"/>
</dbReference>
<dbReference type="AlphaFoldDB" id="A0A1H3E3Q9"/>
<evidence type="ECO:0008006" key="3">
    <source>
        <dbReference type="Google" id="ProtNLM"/>
    </source>
</evidence>
<protein>
    <recommendedName>
        <fullName evidence="3">Replication protein A C-terminal domain-containing protein</fullName>
    </recommendedName>
</protein>
<evidence type="ECO:0000313" key="2">
    <source>
        <dbReference type="Proteomes" id="UP000199170"/>
    </source>
</evidence>
<dbReference type="STRING" id="660517.SAMN04487946_10224"/>
<sequence>MSTQVGEGTVALVRQVVELNCDDEHLVALSAAQIAQTLQGSGLDRSEIERALSELTARGELVQTEDGYRCAE</sequence>
<accession>A0A1H3E3Q9</accession>
<keyword evidence="2" id="KW-1185">Reference proteome</keyword>
<reference evidence="2" key="1">
    <citation type="submission" date="2016-10" db="EMBL/GenBank/DDBJ databases">
        <authorList>
            <person name="Varghese N."/>
            <person name="Submissions S."/>
        </authorList>
    </citation>
    <scope>NUCLEOTIDE SEQUENCE [LARGE SCALE GENOMIC DNA]</scope>
    <source>
        <strain evidence="2">CGMCC 1.10118</strain>
    </source>
</reference>